<evidence type="ECO:0000313" key="1">
    <source>
        <dbReference type="EMBL" id="MFD0869823.1"/>
    </source>
</evidence>
<comment type="caution">
    <text evidence="1">The sequence shown here is derived from an EMBL/GenBank/DDBJ whole genome shotgun (WGS) entry which is preliminary data.</text>
</comment>
<gene>
    <name evidence="1" type="ORF">ACFQ03_11730</name>
</gene>
<organism evidence="1 2">
    <name type="scientific">Paenibacillus residui</name>
    <dbReference type="NCBI Taxonomy" id="629724"/>
    <lineage>
        <taxon>Bacteria</taxon>
        <taxon>Bacillati</taxon>
        <taxon>Bacillota</taxon>
        <taxon>Bacilli</taxon>
        <taxon>Bacillales</taxon>
        <taxon>Paenibacillaceae</taxon>
        <taxon>Paenibacillus</taxon>
    </lineage>
</organism>
<sequence>MIPYGASVWQEIRFTGFTPTVEERPPWIDIYLKLEWEEGTVLPEGLSDPSGLVICNSDRMIVQIIVLDEGCDSEFQFTPGEKDQIIRYLLETGLASGCIEESVR</sequence>
<dbReference type="EMBL" id="JBHTIU010000036">
    <property type="protein sequence ID" value="MFD0869823.1"/>
    <property type="molecule type" value="Genomic_DNA"/>
</dbReference>
<dbReference type="RefSeq" id="WP_144939602.1">
    <property type="nucleotide sequence ID" value="NZ_JBHTIU010000036.1"/>
</dbReference>
<name>A0ABW3DC12_9BACL</name>
<dbReference type="Proteomes" id="UP001597120">
    <property type="component" value="Unassembled WGS sequence"/>
</dbReference>
<keyword evidence="2" id="KW-1185">Reference proteome</keyword>
<protein>
    <submittedName>
        <fullName evidence="1">Uncharacterized protein</fullName>
    </submittedName>
</protein>
<reference evidence="2" key="1">
    <citation type="journal article" date="2019" name="Int. J. Syst. Evol. Microbiol.">
        <title>The Global Catalogue of Microorganisms (GCM) 10K type strain sequencing project: providing services to taxonomists for standard genome sequencing and annotation.</title>
        <authorList>
            <consortium name="The Broad Institute Genomics Platform"/>
            <consortium name="The Broad Institute Genome Sequencing Center for Infectious Disease"/>
            <person name="Wu L."/>
            <person name="Ma J."/>
        </authorList>
    </citation>
    <scope>NUCLEOTIDE SEQUENCE [LARGE SCALE GENOMIC DNA]</scope>
    <source>
        <strain evidence="2">CCUG 57263</strain>
    </source>
</reference>
<evidence type="ECO:0000313" key="2">
    <source>
        <dbReference type="Proteomes" id="UP001597120"/>
    </source>
</evidence>
<accession>A0ABW3DC12</accession>
<proteinExistence type="predicted"/>